<evidence type="ECO:0000256" key="4">
    <source>
        <dbReference type="SAM" id="MobiDB-lite"/>
    </source>
</evidence>
<feature type="compositionally biased region" description="Basic and acidic residues" evidence="4">
    <location>
        <begin position="10"/>
        <end position="22"/>
    </location>
</feature>
<evidence type="ECO:0000256" key="1">
    <source>
        <dbReference type="ARBA" id="ARBA00022723"/>
    </source>
</evidence>
<evidence type="ECO:0000259" key="5">
    <source>
        <dbReference type="PROSITE" id="PS51050"/>
    </source>
</evidence>
<feature type="compositionally biased region" description="Basic and acidic residues" evidence="4">
    <location>
        <begin position="622"/>
        <end position="633"/>
    </location>
</feature>
<dbReference type="EMBL" id="HE573026">
    <property type="protein sequence ID" value="CCC52094.1"/>
    <property type="molecule type" value="Genomic_DNA"/>
</dbReference>
<evidence type="ECO:0000256" key="2">
    <source>
        <dbReference type="ARBA" id="ARBA00022771"/>
    </source>
</evidence>
<dbReference type="GO" id="GO:0008270">
    <property type="term" value="F:zinc ion binding"/>
    <property type="evidence" value="ECO:0007669"/>
    <property type="project" value="UniProtKB-KW"/>
</dbReference>
<accession>G0U884</accession>
<keyword evidence="1" id="KW-0479">Metal-binding</keyword>
<proteinExistence type="predicted"/>
<feature type="compositionally biased region" description="Basic residues" evidence="4">
    <location>
        <begin position="706"/>
        <end position="718"/>
    </location>
</feature>
<keyword evidence="3" id="KW-0862">Zinc</keyword>
<name>G0U884_TRYVY</name>
<organism evidence="6">
    <name type="scientific">Trypanosoma vivax (strain Y486)</name>
    <dbReference type="NCBI Taxonomy" id="1055687"/>
    <lineage>
        <taxon>Eukaryota</taxon>
        <taxon>Discoba</taxon>
        <taxon>Euglenozoa</taxon>
        <taxon>Kinetoplastea</taxon>
        <taxon>Metakinetoplastina</taxon>
        <taxon>Trypanosomatida</taxon>
        <taxon>Trypanosomatidae</taxon>
        <taxon>Trypanosoma</taxon>
        <taxon>Duttonella</taxon>
    </lineage>
</organism>
<reference evidence="6" key="1">
    <citation type="journal article" date="2012" name="Proc. Natl. Acad. Sci. U.S.A.">
        <title>Antigenic diversity is generated by distinct evolutionary mechanisms in African trypanosome species.</title>
        <authorList>
            <person name="Jackson A.P."/>
            <person name="Berry A."/>
            <person name="Aslett M."/>
            <person name="Allison H.C."/>
            <person name="Burton P."/>
            <person name="Vavrova-Anderson J."/>
            <person name="Brown R."/>
            <person name="Browne H."/>
            <person name="Corton N."/>
            <person name="Hauser H."/>
            <person name="Gamble J."/>
            <person name="Gilderthorp R."/>
            <person name="Marcello L."/>
            <person name="McQuillan J."/>
            <person name="Otto T.D."/>
            <person name="Quail M.A."/>
            <person name="Sanders M.J."/>
            <person name="van Tonder A."/>
            <person name="Ginger M.L."/>
            <person name="Field M.C."/>
            <person name="Barry J.D."/>
            <person name="Hertz-Fowler C."/>
            <person name="Berriman M."/>
        </authorList>
    </citation>
    <scope>NUCLEOTIDE SEQUENCE</scope>
    <source>
        <strain evidence="6">Y486</strain>
    </source>
</reference>
<dbReference type="AlphaFoldDB" id="G0U884"/>
<feature type="compositionally biased region" description="Basic and acidic residues" evidence="4">
    <location>
        <begin position="87"/>
        <end position="105"/>
    </location>
</feature>
<gene>
    <name evidence="6" type="ORF">TVY486_1011370</name>
</gene>
<dbReference type="PROSITE" id="PS51050">
    <property type="entry name" value="ZF_CW"/>
    <property type="match status" value="1"/>
</dbReference>
<protein>
    <recommendedName>
        <fullName evidence="5">CW-type domain-containing protein</fullName>
    </recommendedName>
</protein>
<dbReference type="OMA" id="CEAELIY"/>
<feature type="region of interest" description="Disordered" evidence="4">
    <location>
        <begin position="484"/>
        <end position="505"/>
    </location>
</feature>
<keyword evidence="2" id="KW-0863">Zinc-finger</keyword>
<feature type="region of interest" description="Disordered" evidence="4">
    <location>
        <begin position="364"/>
        <end position="393"/>
    </location>
</feature>
<feature type="domain" description="CW-type" evidence="5">
    <location>
        <begin position="657"/>
        <end position="705"/>
    </location>
</feature>
<dbReference type="Gene3D" id="3.30.40.100">
    <property type="match status" value="1"/>
</dbReference>
<evidence type="ECO:0000313" key="6">
    <source>
        <dbReference type="EMBL" id="CCC52094.1"/>
    </source>
</evidence>
<feature type="region of interest" description="Disordered" evidence="4">
    <location>
        <begin position="79"/>
        <end position="105"/>
    </location>
</feature>
<feature type="region of interest" description="Disordered" evidence="4">
    <location>
        <begin position="607"/>
        <end position="654"/>
    </location>
</feature>
<feature type="region of interest" description="Disordered" evidence="4">
    <location>
        <begin position="1"/>
        <end position="24"/>
    </location>
</feature>
<dbReference type="VEuPathDB" id="TriTrypDB:TvY486_1011370"/>
<sequence>MITRQIAAKLSEKAPQPDKAESVEEPFVPLPKELWALRRRFPSVTRVVLLQCTRCHRWVAQPVTRLEAASKSVVVESGTGLTTGSRTEVRRSRRGAQETDDARMAHEWRSPRLQRQYAKTSNDIADQKPPRALQSDSALDRRLYSIPNTNTFVCQWTYCKLEDVWGDLRKRWFGDLYRTVSMMRGDGVVHANNRSAANESTTAVRGRRRQHLKESIPVKEQLQLNVELTTELDGRCSERLFGKKSIDSALKGSSVNVQELSGYGQGSKVECMAEALICNDDVVLASFCWVSCDYCGKLRRVHQPFPGGAPFVCSLAFGIDSCDVPEENGIRVINNEIKAQRGLHEKSAIVAGERVLREVVGANLHASPHPGSDGANGERRGSRGGIAKDPLRTQQYAAAETSVPLIRSLTAALRRKALGAFVKQVVTDPNEVRVKREDVVKASFVDEVQQETEEVTECDAHEAATLIVPKVETLQEADKVSLEGSLQEAAQAPAEEKDNGDQEEAVVDSTVVPSGEGVNGSSAIFATNNECNNTTDGSAVSCTANKGVPRATRRLGCPPRNLQWTFVHDDDCKFMPEMCHPGVVLTSANSDEMTTARCRARWQTLKEMNAKQTASPPTDVPNSKEKEDIKNETEVTVVGDRSASSSATSESDEEDSAQRVIHWVCCDICDKWRIVPKKVPKGTKRWECHMRGDGTRCEDEDDWVKMKRSKRGRKRRRH</sequence>
<feature type="compositionally biased region" description="Low complexity" evidence="4">
    <location>
        <begin position="640"/>
        <end position="649"/>
    </location>
</feature>
<evidence type="ECO:0000256" key="3">
    <source>
        <dbReference type="ARBA" id="ARBA00022833"/>
    </source>
</evidence>
<dbReference type="InterPro" id="IPR011124">
    <property type="entry name" value="Znf_CW"/>
</dbReference>
<feature type="region of interest" description="Disordered" evidence="4">
    <location>
        <begin position="694"/>
        <end position="718"/>
    </location>
</feature>